<reference evidence="3 4" key="2">
    <citation type="submission" date="2012-02" db="EMBL/GenBank/DDBJ databases">
        <title>Improved High-Quality Draft sequence of Eubacterium cellulosolvens 6.</title>
        <authorList>
            <consortium name="US DOE Joint Genome Institute"/>
            <person name="Lucas S."/>
            <person name="Han J."/>
            <person name="Lapidus A."/>
            <person name="Cheng J.-F."/>
            <person name="Goodwin L."/>
            <person name="Pitluck S."/>
            <person name="Peters L."/>
            <person name="Mikhailova N."/>
            <person name="Gu W."/>
            <person name="Detter J.C."/>
            <person name="Han C."/>
            <person name="Tapia R."/>
            <person name="Land M."/>
            <person name="Hauser L."/>
            <person name="Kyrpides N."/>
            <person name="Ivanova N."/>
            <person name="Pagani I."/>
            <person name="Johnson E."/>
            <person name="Mukhopadhyay B."/>
            <person name="Anderson I."/>
            <person name="Woyke T."/>
        </authorList>
    </citation>
    <scope>NUCLEOTIDE SEQUENCE [LARGE SCALE GENOMIC DNA]</scope>
    <source>
        <strain evidence="3 4">6</strain>
    </source>
</reference>
<keyword evidence="4" id="KW-1185">Reference proteome</keyword>
<sequence>MPRNQFQRMIFALLTVIITVHGYVFYSLYVVNGKLLMEITGADSVLGAIKTQGGVYMFGRMLPIWAVVIVEFCFAYSLECLVGSPMSFKMACRMFDPKNNHPMIFETAIISCTVLIMCPAMSFIAAFLYYPYYNGFNVFTLLANWIELICHNFPFAFFSQVFFIQPFVRWAFGKIFAKDIAARNKNVSVERPKDETEAIADIFKRMDEIQERLEHERRQRKKLAERINQ</sequence>
<feature type="transmembrane region" description="Helical" evidence="2">
    <location>
        <begin position="142"/>
        <end position="164"/>
    </location>
</feature>
<dbReference type="HOGENOM" id="CLU_1208281_0_0_9"/>
<gene>
    <name evidence="3" type="ORF">EubceDRAFT1_2920</name>
</gene>
<dbReference type="STRING" id="633697.EubceDRAFT1_2920"/>
<dbReference type="Proteomes" id="UP000005753">
    <property type="component" value="Chromosome"/>
</dbReference>
<feature type="transmembrane region" description="Helical" evidence="2">
    <location>
        <begin position="62"/>
        <end position="82"/>
    </location>
</feature>
<accession>I5AXS9</accession>
<keyword evidence="2" id="KW-0812">Transmembrane</keyword>
<proteinExistence type="predicted"/>
<evidence type="ECO:0000256" key="1">
    <source>
        <dbReference type="SAM" id="Coils"/>
    </source>
</evidence>
<keyword evidence="1" id="KW-0175">Coiled coil</keyword>
<feature type="coiled-coil region" evidence="1">
    <location>
        <begin position="199"/>
        <end position="226"/>
    </location>
</feature>
<feature type="transmembrane region" description="Helical" evidence="2">
    <location>
        <begin position="103"/>
        <end position="130"/>
    </location>
</feature>
<dbReference type="eggNOG" id="ENOG502ZBTR">
    <property type="taxonomic scope" value="Bacteria"/>
</dbReference>
<evidence type="ECO:0000313" key="3">
    <source>
        <dbReference type="EMBL" id="EIM58602.1"/>
    </source>
</evidence>
<protein>
    <recommendedName>
        <fullName evidence="5">DUF2798 domain-containing protein</fullName>
    </recommendedName>
</protein>
<keyword evidence="2" id="KW-1133">Transmembrane helix</keyword>
<dbReference type="EMBL" id="CM001487">
    <property type="protein sequence ID" value="EIM58602.1"/>
    <property type="molecule type" value="Genomic_DNA"/>
</dbReference>
<dbReference type="AlphaFoldDB" id="I5AXS9"/>
<organism evidence="3 4">
    <name type="scientific">Eubacterium cellulosolvens (strain ATCC 43171 / JCM 9499 / 6)</name>
    <name type="common">Cillobacterium cellulosolvens</name>
    <dbReference type="NCBI Taxonomy" id="633697"/>
    <lineage>
        <taxon>Bacteria</taxon>
        <taxon>Bacillati</taxon>
        <taxon>Bacillota</taxon>
        <taxon>Clostridia</taxon>
        <taxon>Eubacteriales</taxon>
        <taxon>Eubacteriaceae</taxon>
        <taxon>Eubacterium</taxon>
    </lineage>
</organism>
<reference evidence="3 4" key="1">
    <citation type="submission" date="2010-08" db="EMBL/GenBank/DDBJ databases">
        <authorList>
            <consortium name="US DOE Joint Genome Institute (JGI-PGF)"/>
            <person name="Lucas S."/>
            <person name="Copeland A."/>
            <person name="Lapidus A."/>
            <person name="Cheng J.-F."/>
            <person name="Bruce D."/>
            <person name="Goodwin L."/>
            <person name="Pitluck S."/>
            <person name="Land M.L."/>
            <person name="Hauser L."/>
            <person name="Chang Y.-J."/>
            <person name="Anderson I.J."/>
            <person name="Johnson E."/>
            <person name="Mulhopadhyay B."/>
            <person name="Kyrpides N."/>
            <person name="Woyke T.J."/>
        </authorList>
    </citation>
    <scope>NUCLEOTIDE SEQUENCE [LARGE SCALE GENOMIC DNA]</scope>
    <source>
        <strain evidence="3 4">6</strain>
    </source>
</reference>
<keyword evidence="2" id="KW-0472">Membrane</keyword>
<evidence type="ECO:0008006" key="5">
    <source>
        <dbReference type="Google" id="ProtNLM"/>
    </source>
</evidence>
<evidence type="ECO:0000313" key="4">
    <source>
        <dbReference type="Proteomes" id="UP000005753"/>
    </source>
</evidence>
<feature type="transmembrane region" description="Helical" evidence="2">
    <location>
        <begin position="9"/>
        <end position="29"/>
    </location>
</feature>
<name>I5AXS9_EUBC6</name>
<evidence type="ECO:0000256" key="2">
    <source>
        <dbReference type="SAM" id="Phobius"/>
    </source>
</evidence>